<dbReference type="PANTHER" id="PTHR34136">
    <property type="match status" value="1"/>
</dbReference>
<dbReference type="AlphaFoldDB" id="A0A850H8V2"/>
<name>A0A850H8V2_9SPHN</name>
<dbReference type="NCBIfam" id="TIGR00696">
    <property type="entry name" value="wecG_tagA_cpsF"/>
    <property type="match status" value="1"/>
</dbReference>
<dbReference type="RefSeq" id="WP_176273931.1">
    <property type="nucleotide sequence ID" value="NZ_JABWTA010000001.1"/>
</dbReference>
<comment type="caution">
    <text evidence="3">The sequence shown here is derived from an EMBL/GenBank/DDBJ whole genome shotgun (WGS) entry which is preliminary data.</text>
</comment>
<keyword evidence="4" id="KW-1185">Reference proteome</keyword>
<keyword evidence="2 3" id="KW-0808">Transferase</keyword>
<evidence type="ECO:0000313" key="3">
    <source>
        <dbReference type="EMBL" id="NVE95734.1"/>
    </source>
</evidence>
<protein>
    <submittedName>
        <fullName evidence="3">WecB/TagA/CpsF family glycosyltransferase</fullName>
    </submittedName>
</protein>
<accession>A0A850H8V2</accession>
<sequence>MPLEHHQPDGLGKARRLNFFGTPIDLLSLEESVSLAERAMERREPMRHTALNVAKLMKLGSDDDLAADVRGSDMIGIDGQGIVYGLKLFGAHDVERVAGIDLFYALLARCAQTGRKPFILGAKEEQLRKAMAEAQRRWPGLEFAGARNGYFGPQDEAEIVERIASSGADCLFVAMPTPRKERFLNGNADRLNVPFLMGVGGSVDVLAGHVSRAPVWMQKVGLEWFHRLVKEPRKMFVRYAKSNSAYTWLLLRTWISGRKPIEFPIAS</sequence>
<evidence type="ECO:0000256" key="2">
    <source>
        <dbReference type="ARBA" id="ARBA00022679"/>
    </source>
</evidence>
<dbReference type="PANTHER" id="PTHR34136:SF1">
    <property type="entry name" value="UDP-N-ACETYL-D-MANNOSAMINURONIC ACID TRANSFERASE"/>
    <property type="match status" value="1"/>
</dbReference>
<dbReference type="CDD" id="cd06533">
    <property type="entry name" value="Glyco_transf_WecG_TagA"/>
    <property type="match status" value="1"/>
</dbReference>
<proteinExistence type="predicted"/>
<dbReference type="Pfam" id="PF03808">
    <property type="entry name" value="Glyco_tran_WecG"/>
    <property type="match status" value="1"/>
</dbReference>
<evidence type="ECO:0000256" key="1">
    <source>
        <dbReference type="ARBA" id="ARBA00022676"/>
    </source>
</evidence>
<organism evidence="3 4">
    <name type="scientific">Altererythrobacter lutimaris</name>
    <dbReference type="NCBI Taxonomy" id="2743979"/>
    <lineage>
        <taxon>Bacteria</taxon>
        <taxon>Pseudomonadati</taxon>
        <taxon>Pseudomonadota</taxon>
        <taxon>Alphaproteobacteria</taxon>
        <taxon>Sphingomonadales</taxon>
        <taxon>Erythrobacteraceae</taxon>
        <taxon>Altererythrobacter</taxon>
    </lineage>
</organism>
<dbReference type="InterPro" id="IPR004629">
    <property type="entry name" value="WecG_TagA_CpsF"/>
</dbReference>
<dbReference type="EMBL" id="JABWTA010000001">
    <property type="protein sequence ID" value="NVE95734.1"/>
    <property type="molecule type" value="Genomic_DNA"/>
</dbReference>
<reference evidence="3 4" key="1">
    <citation type="submission" date="2020-06" db="EMBL/GenBank/DDBJ databases">
        <title>Altererythrobacter lutimaris sp. nov., a marine bacterium isolated from a tidal flat.</title>
        <authorList>
            <person name="Kim D."/>
            <person name="Yoo Y."/>
            <person name="Kim J.-J."/>
        </authorList>
    </citation>
    <scope>NUCLEOTIDE SEQUENCE [LARGE SCALE GENOMIC DNA]</scope>
    <source>
        <strain evidence="3 4">JGD-16</strain>
    </source>
</reference>
<gene>
    <name evidence="3" type="ORF">HUO12_12575</name>
</gene>
<dbReference type="GO" id="GO:0016758">
    <property type="term" value="F:hexosyltransferase activity"/>
    <property type="evidence" value="ECO:0007669"/>
    <property type="project" value="TreeGrafter"/>
</dbReference>
<keyword evidence="1" id="KW-0328">Glycosyltransferase</keyword>
<evidence type="ECO:0000313" key="4">
    <source>
        <dbReference type="Proteomes" id="UP000546031"/>
    </source>
</evidence>
<dbReference type="Proteomes" id="UP000546031">
    <property type="component" value="Unassembled WGS sequence"/>
</dbReference>